<dbReference type="GO" id="GO:0008233">
    <property type="term" value="F:peptidase activity"/>
    <property type="evidence" value="ECO:0007669"/>
    <property type="project" value="InterPro"/>
</dbReference>
<dbReference type="KEGG" id="drc:G0Q07_06805"/>
<dbReference type="PRINTS" id="PR00793">
    <property type="entry name" value="PROAMNOPTASE"/>
</dbReference>
<accession>A0A6C0RAP1</accession>
<dbReference type="InterPro" id="IPR029058">
    <property type="entry name" value="AB_hydrolase_fold"/>
</dbReference>
<dbReference type="SUPFAM" id="SSF53474">
    <property type="entry name" value="alpha/beta-Hydrolases"/>
    <property type="match status" value="1"/>
</dbReference>
<dbReference type="InterPro" id="IPR002410">
    <property type="entry name" value="Peptidase_S33"/>
</dbReference>
<evidence type="ECO:0000313" key="5">
    <source>
        <dbReference type="EMBL" id="QIA07450.1"/>
    </source>
</evidence>
<dbReference type="InterPro" id="IPR000073">
    <property type="entry name" value="AB_hydrolase_1"/>
</dbReference>
<evidence type="ECO:0000313" key="6">
    <source>
        <dbReference type="Proteomes" id="UP000474630"/>
    </source>
</evidence>
<sequence length="318" mass="35857">MKNLVSTSLFFILLIATNVAGANDKLNNQECFFTLNGIEHYVKISGAENKTTPIIIVHGGPGGNNYNFEKTIGPHLEKFAPVVYYDQRGCGRSKAAKDTNDYTITTLISDLDCLRESLGLEEMTLLGYSFGAELSLRYTKAHPKRVKQLIISSPAELSTSVFLVQLQGFYSIANQHLRHEIEEILKQDKSVKEKFLSIWNIVPQSVVDSFLFVNQYIANLNRKMWEESKLPSEGTVHFQNVIFENSKGDLLESVRGLDTECLIISGIFDKNGGFQTGIELNKVLTNSNLLLYEKSAHFPDMEESERFANDVKKFVLRN</sequence>
<dbReference type="Proteomes" id="UP000474630">
    <property type="component" value="Chromosome"/>
</dbReference>
<dbReference type="GO" id="GO:0006508">
    <property type="term" value="P:proteolysis"/>
    <property type="evidence" value="ECO:0007669"/>
    <property type="project" value="InterPro"/>
</dbReference>
<dbReference type="RefSeq" id="WP_163345372.1">
    <property type="nucleotide sequence ID" value="NZ_CP048409.1"/>
</dbReference>
<dbReference type="InterPro" id="IPR050266">
    <property type="entry name" value="AB_hydrolase_sf"/>
</dbReference>
<proteinExistence type="inferred from homology"/>
<gene>
    <name evidence="5" type="ORF">G0Q07_06805</name>
</gene>
<reference evidence="5 6" key="1">
    <citation type="submission" date="2020-02" db="EMBL/GenBank/DDBJ databases">
        <title>Genome sequencing for Draconibacterium sp. strain M1.</title>
        <authorList>
            <person name="Park S.-J."/>
        </authorList>
    </citation>
    <scope>NUCLEOTIDE SEQUENCE [LARGE SCALE GENOMIC DNA]</scope>
    <source>
        <strain evidence="5 6">M1</strain>
    </source>
</reference>
<name>A0A6C0RAP1_9BACT</name>
<dbReference type="PANTHER" id="PTHR43798:SF31">
    <property type="entry name" value="AB HYDROLASE SUPERFAMILY PROTEIN YCLE"/>
    <property type="match status" value="1"/>
</dbReference>
<dbReference type="Pfam" id="PF00561">
    <property type="entry name" value="Abhydrolase_1"/>
    <property type="match status" value="1"/>
</dbReference>
<comment type="similarity">
    <text evidence="1">Belongs to the peptidase S33 family.</text>
</comment>
<protein>
    <submittedName>
        <fullName evidence="5">Alpha/beta fold hydrolase</fullName>
    </submittedName>
</protein>
<evidence type="ECO:0000256" key="3">
    <source>
        <dbReference type="SAM" id="SignalP"/>
    </source>
</evidence>
<dbReference type="AlphaFoldDB" id="A0A6C0RAP1"/>
<keyword evidence="2 5" id="KW-0378">Hydrolase</keyword>
<keyword evidence="3" id="KW-0732">Signal</keyword>
<feature type="domain" description="AB hydrolase-1" evidence="4">
    <location>
        <begin position="53"/>
        <end position="299"/>
    </location>
</feature>
<evidence type="ECO:0000256" key="1">
    <source>
        <dbReference type="ARBA" id="ARBA00010088"/>
    </source>
</evidence>
<dbReference type="GO" id="GO:0016020">
    <property type="term" value="C:membrane"/>
    <property type="evidence" value="ECO:0007669"/>
    <property type="project" value="TreeGrafter"/>
</dbReference>
<feature type="signal peptide" evidence="3">
    <location>
        <begin position="1"/>
        <end position="22"/>
    </location>
</feature>
<evidence type="ECO:0000256" key="2">
    <source>
        <dbReference type="ARBA" id="ARBA00022801"/>
    </source>
</evidence>
<dbReference type="PANTHER" id="PTHR43798">
    <property type="entry name" value="MONOACYLGLYCEROL LIPASE"/>
    <property type="match status" value="1"/>
</dbReference>
<feature type="chain" id="PRO_5025457253" evidence="3">
    <location>
        <begin position="23"/>
        <end position="318"/>
    </location>
</feature>
<dbReference type="EMBL" id="CP048409">
    <property type="protein sequence ID" value="QIA07450.1"/>
    <property type="molecule type" value="Genomic_DNA"/>
</dbReference>
<evidence type="ECO:0000259" key="4">
    <source>
        <dbReference type="Pfam" id="PF00561"/>
    </source>
</evidence>
<dbReference type="Gene3D" id="3.40.50.1820">
    <property type="entry name" value="alpha/beta hydrolase"/>
    <property type="match status" value="1"/>
</dbReference>
<keyword evidence="6" id="KW-1185">Reference proteome</keyword>
<organism evidence="5 6">
    <name type="scientific">Draconibacterium halophilum</name>
    <dbReference type="NCBI Taxonomy" id="2706887"/>
    <lineage>
        <taxon>Bacteria</taxon>
        <taxon>Pseudomonadati</taxon>
        <taxon>Bacteroidota</taxon>
        <taxon>Bacteroidia</taxon>
        <taxon>Marinilabiliales</taxon>
        <taxon>Prolixibacteraceae</taxon>
        <taxon>Draconibacterium</taxon>
    </lineage>
</organism>